<organism evidence="16 17">
    <name type="scientific">Desulfovibrio litoralis DSM 11393</name>
    <dbReference type="NCBI Taxonomy" id="1121455"/>
    <lineage>
        <taxon>Bacteria</taxon>
        <taxon>Pseudomonadati</taxon>
        <taxon>Thermodesulfobacteriota</taxon>
        <taxon>Desulfovibrionia</taxon>
        <taxon>Desulfovibrionales</taxon>
        <taxon>Desulfovibrionaceae</taxon>
        <taxon>Desulfovibrio</taxon>
    </lineage>
</organism>
<dbReference type="InterPro" id="IPR036922">
    <property type="entry name" value="Rieske_2Fe-2S_sf"/>
</dbReference>
<dbReference type="InterPro" id="IPR025192">
    <property type="entry name" value="Succ_DH/fum_Rdtase_N"/>
</dbReference>
<dbReference type="Pfam" id="PF13085">
    <property type="entry name" value="Fer2_3"/>
    <property type="match status" value="1"/>
</dbReference>
<dbReference type="CDD" id="cd03467">
    <property type="entry name" value="Rieske"/>
    <property type="match status" value="1"/>
</dbReference>
<dbReference type="SUPFAM" id="SSF50022">
    <property type="entry name" value="ISP domain"/>
    <property type="match status" value="1"/>
</dbReference>
<dbReference type="STRING" id="1121455.SAMN02745728_01119"/>
<dbReference type="OrthoDB" id="9804391at2"/>
<keyword evidence="13" id="KW-1133">Transmembrane helix</keyword>
<keyword evidence="8" id="KW-0560">Oxidoreductase</keyword>
<keyword evidence="11" id="KW-1015">Disulfide bond</keyword>
<dbReference type="Gene3D" id="2.102.10.10">
    <property type="entry name" value="Rieske [2Fe-2S] iron-sulphur domain"/>
    <property type="match status" value="1"/>
</dbReference>
<dbReference type="PANTHER" id="PTHR11921">
    <property type="entry name" value="SUCCINATE DEHYDROGENASE IRON-SULFUR PROTEIN"/>
    <property type="match status" value="1"/>
</dbReference>
<protein>
    <submittedName>
        <fullName evidence="16">Succinate dehydrogenase / fumarate reductase iron-sulfur subunit</fullName>
    </submittedName>
</protein>
<evidence type="ECO:0000256" key="11">
    <source>
        <dbReference type="ARBA" id="ARBA00023157"/>
    </source>
</evidence>
<dbReference type="GO" id="GO:0006099">
    <property type="term" value="P:tricarboxylic acid cycle"/>
    <property type="evidence" value="ECO:0007669"/>
    <property type="project" value="InterPro"/>
</dbReference>
<evidence type="ECO:0000256" key="13">
    <source>
        <dbReference type="SAM" id="Phobius"/>
    </source>
</evidence>
<dbReference type="NCBIfam" id="TIGR00384">
    <property type="entry name" value="dhsB"/>
    <property type="match status" value="1"/>
</dbReference>
<evidence type="ECO:0000256" key="6">
    <source>
        <dbReference type="ARBA" id="ARBA00022714"/>
    </source>
</evidence>
<feature type="transmembrane region" description="Helical" evidence="13">
    <location>
        <begin position="287"/>
        <end position="306"/>
    </location>
</feature>
<keyword evidence="13" id="KW-0812">Transmembrane</keyword>
<dbReference type="Proteomes" id="UP000186469">
    <property type="component" value="Unassembled WGS sequence"/>
</dbReference>
<dbReference type="Pfam" id="PF13183">
    <property type="entry name" value="Fer4_8"/>
    <property type="match status" value="1"/>
</dbReference>
<dbReference type="EMBL" id="FRDI01000004">
    <property type="protein sequence ID" value="SHN60346.1"/>
    <property type="molecule type" value="Genomic_DNA"/>
</dbReference>
<evidence type="ECO:0000313" key="16">
    <source>
        <dbReference type="EMBL" id="SHN60346.1"/>
    </source>
</evidence>
<dbReference type="GO" id="GO:0016491">
    <property type="term" value="F:oxidoreductase activity"/>
    <property type="evidence" value="ECO:0007669"/>
    <property type="project" value="UniProtKB-KW"/>
</dbReference>
<keyword evidence="7" id="KW-0479">Metal-binding</keyword>
<dbReference type="InterPro" id="IPR017896">
    <property type="entry name" value="4Fe4S_Fe-S-bd"/>
</dbReference>
<comment type="cofactor">
    <cofactor evidence="12">
        <name>[2Fe-2S] cluster</name>
        <dbReference type="ChEBI" id="CHEBI:190135"/>
    </cofactor>
</comment>
<dbReference type="PRINTS" id="PR00162">
    <property type="entry name" value="RIESKE"/>
</dbReference>
<evidence type="ECO:0000256" key="3">
    <source>
        <dbReference type="ARBA" id="ARBA00004894"/>
    </source>
</evidence>
<feature type="domain" description="2Fe-2S ferredoxin-type" evidence="14">
    <location>
        <begin position="8"/>
        <end position="102"/>
    </location>
</feature>
<evidence type="ECO:0000256" key="4">
    <source>
        <dbReference type="ARBA" id="ARBA00009433"/>
    </source>
</evidence>
<dbReference type="AlphaFoldDB" id="A0A1M7SPK2"/>
<dbReference type="InterPro" id="IPR012675">
    <property type="entry name" value="Beta-grasp_dom_sf"/>
</dbReference>
<evidence type="ECO:0000256" key="8">
    <source>
        <dbReference type="ARBA" id="ARBA00023002"/>
    </source>
</evidence>
<keyword evidence="5" id="KW-0004">4Fe-4S</keyword>
<comment type="similarity">
    <text evidence="4">Belongs to the succinate dehydrogenase/fumarate reductase iron-sulfur protein family.</text>
</comment>
<dbReference type="SUPFAM" id="SSF54292">
    <property type="entry name" value="2Fe-2S ferredoxin-like"/>
    <property type="match status" value="1"/>
</dbReference>
<dbReference type="PANTHER" id="PTHR11921:SF29">
    <property type="entry name" value="SUCCINATE DEHYDROGENASE [UBIQUINONE] IRON-SULFUR SUBUNIT, MITOCHONDRIAL"/>
    <property type="match status" value="1"/>
</dbReference>
<keyword evidence="10" id="KW-0411">Iron-sulfur</keyword>
<gene>
    <name evidence="16" type="ORF">SAMN02745728_01119</name>
</gene>
<evidence type="ECO:0000256" key="7">
    <source>
        <dbReference type="ARBA" id="ARBA00022723"/>
    </source>
</evidence>
<dbReference type="Pfam" id="PF00355">
    <property type="entry name" value="Rieske"/>
    <property type="match status" value="1"/>
</dbReference>
<keyword evidence="17" id="KW-1185">Reference proteome</keyword>
<evidence type="ECO:0000256" key="10">
    <source>
        <dbReference type="ARBA" id="ARBA00023014"/>
    </source>
</evidence>
<dbReference type="PROSITE" id="PS51296">
    <property type="entry name" value="RIESKE"/>
    <property type="match status" value="1"/>
</dbReference>
<evidence type="ECO:0000256" key="12">
    <source>
        <dbReference type="ARBA" id="ARBA00034078"/>
    </source>
</evidence>
<dbReference type="InterPro" id="IPR001041">
    <property type="entry name" value="2Fe-2S_ferredoxin-type"/>
</dbReference>
<dbReference type="Gene3D" id="3.10.20.30">
    <property type="match status" value="1"/>
</dbReference>
<evidence type="ECO:0000256" key="1">
    <source>
        <dbReference type="ARBA" id="ARBA00001927"/>
    </source>
</evidence>
<dbReference type="GO" id="GO:0009055">
    <property type="term" value="F:electron transfer activity"/>
    <property type="evidence" value="ECO:0007669"/>
    <property type="project" value="InterPro"/>
</dbReference>
<dbReference type="GO" id="GO:0046872">
    <property type="term" value="F:metal ion binding"/>
    <property type="evidence" value="ECO:0007669"/>
    <property type="project" value="UniProtKB-KW"/>
</dbReference>
<name>A0A1M7SPK2_9BACT</name>
<accession>A0A1M7SPK2</accession>
<comment type="cofactor">
    <cofactor evidence="1">
        <name>[3Fe-4S] cluster</name>
        <dbReference type="ChEBI" id="CHEBI:21137"/>
    </cofactor>
</comment>
<keyword evidence="6" id="KW-0001">2Fe-2S</keyword>
<evidence type="ECO:0000256" key="9">
    <source>
        <dbReference type="ARBA" id="ARBA00023004"/>
    </source>
</evidence>
<dbReference type="GO" id="GO:0022904">
    <property type="term" value="P:respiratory electron transport chain"/>
    <property type="evidence" value="ECO:0007669"/>
    <property type="project" value="TreeGrafter"/>
</dbReference>
<reference evidence="16 17" key="1">
    <citation type="submission" date="2016-12" db="EMBL/GenBank/DDBJ databases">
        <authorList>
            <person name="Song W.-J."/>
            <person name="Kurnit D.M."/>
        </authorList>
    </citation>
    <scope>NUCLEOTIDE SEQUENCE [LARGE SCALE GENOMIC DNA]</scope>
    <source>
        <strain evidence="16 17">DSM 11393</strain>
    </source>
</reference>
<dbReference type="Gene3D" id="1.10.1060.10">
    <property type="entry name" value="Alpha-helical ferredoxin"/>
    <property type="match status" value="1"/>
</dbReference>
<dbReference type="InterPro" id="IPR009051">
    <property type="entry name" value="Helical_ferredxn"/>
</dbReference>
<dbReference type="GO" id="GO:0016020">
    <property type="term" value="C:membrane"/>
    <property type="evidence" value="ECO:0007669"/>
    <property type="project" value="InterPro"/>
</dbReference>
<feature type="domain" description="Rieske" evidence="15">
    <location>
        <begin position="332"/>
        <end position="425"/>
    </location>
</feature>
<dbReference type="InterPro" id="IPR036010">
    <property type="entry name" value="2Fe-2S_ferredoxin-like_sf"/>
</dbReference>
<dbReference type="RefSeq" id="WP_072696804.1">
    <property type="nucleotide sequence ID" value="NZ_FRDI01000004.1"/>
</dbReference>
<evidence type="ECO:0000259" key="14">
    <source>
        <dbReference type="PROSITE" id="PS51085"/>
    </source>
</evidence>
<dbReference type="PROSITE" id="PS51085">
    <property type="entry name" value="2FE2S_FER_2"/>
    <property type="match status" value="1"/>
</dbReference>
<keyword evidence="9" id="KW-0408">Iron</keyword>
<dbReference type="GO" id="GO:0051537">
    <property type="term" value="F:2 iron, 2 sulfur cluster binding"/>
    <property type="evidence" value="ECO:0007669"/>
    <property type="project" value="UniProtKB-KW"/>
</dbReference>
<dbReference type="InterPro" id="IPR017941">
    <property type="entry name" value="Rieske_2Fe-2S"/>
</dbReference>
<keyword evidence="13" id="KW-0472">Membrane</keyword>
<dbReference type="InterPro" id="IPR004489">
    <property type="entry name" value="Succ_DH/fum_Rdtase_Fe-S"/>
</dbReference>
<evidence type="ECO:0000256" key="5">
    <source>
        <dbReference type="ARBA" id="ARBA00022485"/>
    </source>
</evidence>
<dbReference type="GO" id="GO:0051539">
    <property type="term" value="F:4 iron, 4 sulfur cluster binding"/>
    <property type="evidence" value="ECO:0007669"/>
    <property type="project" value="UniProtKB-KW"/>
</dbReference>
<dbReference type="InterPro" id="IPR050573">
    <property type="entry name" value="SDH/FRD_Iron-Sulfur"/>
</dbReference>
<dbReference type="InterPro" id="IPR005805">
    <property type="entry name" value="Rieske_Fe-S_prot_C"/>
</dbReference>
<evidence type="ECO:0000259" key="15">
    <source>
        <dbReference type="PROSITE" id="PS51296"/>
    </source>
</evidence>
<comment type="cofactor">
    <cofactor evidence="2">
        <name>[4Fe-4S] cluster</name>
        <dbReference type="ChEBI" id="CHEBI:49883"/>
    </cofactor>
</comment>
<evidence type="ECO:0000256" key="2">
    <source>
        <dbReference type="ARBA" id="ARBA00001966"/>
    </source>
</evidence>
<proteinExistence type="inferred from homology"/>
<comment type="pathway">
    <text evidence="3">Carbohydrate metabolism; tricarboxylic acid cycle; fumarate from succinate (bacterial route): step 1/1.</text>
</comment>
<feature type="transmembrane region" description="Helical" evidence="13">
    <location>
        <begin position="318"/>
        <end position="337"/>
    </location>
</feature>
<sequence>MTSSQNLRTVKVFRYDPEKKDAGHFDTYSLNIEHPEITTILDVLIRLQKEQDSSLSFRFACRVNMCGSCGMVINGREGLACKTNVSDVPAGQDITLRPLNHFPVIKDLVVDMGPFFEKYEDTLPFFEPKEQRDEPYVILPSNKKRIDIGMATDCIACGCCVSSCTMVNNHEGYSGPAALNRAFTLLADERDALFVPRLTRALDSCYNCRTEFNCTEVCPKQISGTRAIKYIQRLAVTHLKDIAPIEAHPAEELPPKPPKEESTASCCCHAKHEEVDPSRRSFLRSTAGLISVGTALALGGVLGVAAVGPTLNDQPKQWVSVGSVDGFAIGSINTVMLKYTRKNAFHKQDVQQPVLVRRDTEKDFVLFSSSCPHLGCSVSWDNVSERFKCACHGGAFDRDGKVLAGPPPRPLDRLQWRVEDNIVKVEVV</sequence>
<evidence type="ECO:0000313" key="17">
    <source>
        <dbReference type="Proteomes" id="UP000186469"/>
    </source>
</evidence>
<dbReference type="SUPFAM" id="SSF46548">
    <property type="entry name" value="alpha-helical ferredoxin"/>
    <property type="match status" value="1"/>
</dbReference>